<organism evidence="2 3">
    <name type="scientific">Luteolibacter ambystomatis</name>
    <dbReference type="NCBI Taxonomy" id="2824561"/>
    <lineage>
        <taxon>Bacteria</taxon>
        <taxon>Pseudomonadati</taxon>
        <taxon>Verrucomicrobiota</taxon>
        <taxon>Verrucomicrobiia</taxon>
        <taxon>Verrucomicrobiales</taxon>
        <taxon>Verrucomicrobiaceae</taxon>
        <taxon>Luteolibacter</taxon>
    </lineage>
</organism>
<gene>
    <name evidence="2" type="ORF">KBB96_02685</name>
</gene>
<evidence type="ECO:0000259" key="1">
    <source>
        <dbReference type="Pfam" id="PF12146"/>
    </source>
</evidence>
<accession>A0A975PFB8</accession>
<keyword evidence="2" id="KW-0378">Hydrolase</keyword>
<dbReference type="AlphaFoldDB" id="A0A975PFB8"/>
<dbReference type="SUPFAM" id="SSF53474">
    <property type="entry name" value="alpha/beta-Hydrolases"/>
    <property type="match status" value="1"/>
</dbReference>
<dbReference type="PANTHER" id="PTHR43358">
    <property type="entry name" value="ALPHA/BETA-HYDROLASE"/>
    <property type="match status" value="1"/>
</dbReference>
<dbReference type="GO" id="GO:0016787">
    <property type="term" value="F:hydrolase activity"/>
    <property type="evidence" value="ECO:0007669"/>
    <property type="project" value="UniProtKB-KW"/>
</dbReference>
<dbReference type="InterPro" id="IPR052920">
    <property type="entry name" value="DNA-binding_regulatory"/>
</dbReference>
<dbReference type="KEGG" id="lamb:KBB96_02685"/>
<dbReference type="Proteomes" id="UP000676169">
    <property type="component" value="Chromosome"/>
</dbReference>
<keyword evidence="3" id="KW-1185">Reference proteome</keyword>
<evidence type="ECO:0000313" key="2">
    <source>
        <dbReference type="EMBL" id="QUE51805.1"/>
    </source>
</evidence>
<feature type="domain" description="Serine aminopeptidase S33" evidence="1">
    <location>
        <begin position="43"/>
        <end position="152"/>
    </location>
</feature>
<dbReference type="InterPro" id="IPR029058">
    <property type="entry name" value="AB_hydrolase_fold"/>
</dbReference>
<dbReference type="PANTHER" id="PTHR43358:SF4">
    <property type="entry name" value="ALPHA_BETA HYDROLASE FOLD-1 DOMAIN-CONTAINING PROTEIN"/>
    <property type="match status" value="1"/>
</dbReference>
<name>A0A975PFB8_9BACT</name>
<dbReference type="RefSeq" id="WP_211631994.1">
    <property type="nucleotide sequence ID" value="NZ_CP073100.1"/>
</dbReference>
<dbReference type="InterPro" id="IPR022742">
    <property type="entry name" value="Hydrolase_4"/>
</dbReference>
<sequence length="273" mass="29774">MKDGAHWVKETRTRPERFEVTAADGITLSALVIEASPQVSKLGTCYLFHGFGNSKEQMLPTAKELSAAGFRCVAWDSRGHGKSGGERATYGTHEVDDALRVIAASRRMDHGPRGMETIWAYSMGTAVALQTLPSWPEAKAAVLLAPIADLEGILRYQAEKRYHGAMTALLPVVRSSVRHAAGFDPRSIRPVDAVKHTDAKLLFIHGSDDGTVPPVQSERLLDACRPGQGKRIVLPRLGHGSVMWDLPDVTKKEAITFLANEAQKKAHRPAAIR</sequence>
<protein>
    <submittedName>
        <fullName evidence="2">Alpha/beta fold hydrolase</fullName>
    </submittedName>
</protein>
<dbReference type="Gene3D" id="3.40.50.1820">
    <property type="entry name" value="alpha/beta hydrolase"/>
    <property type="match status" value="1"/>
</dbReference>
<dbReference type="EMBL" id="CP073100">
    <property type="protein sequence ID" value="QUE51805.1"/>
    <property type="molecule type" value="Genomic_DNA"/>
</dbReference>
<dbReference type="Pfam" id="PF12146">
    <property type="entry name" value="Hydrolase_4"/>
    <property type="match status" value="1"/>
</dbReference>
<proteinExistence type="predicted"/>
<evidence type="ECO:0000313" key="3">
    <source>
        <dbReference type="Proteomes" id="UP000676169"/>
    </source>
</evidence>
<reference evidence="2" key="1">
    <citation type="submission" date="2021-04" db="EMBL/GenBank/DDBJ databases">
        <title>Luteolibacter sp. 32A isolated from the skin of an Anderson's salamander (Ambystoma andersonii).</title>
        <authorList>
            <person name="Spergser J."/>
            <person name="Busse H.-J."/>
        </authorList>
    </citation>
    <scope>NUCLEOTIDE SEQUENCE</scope>
    <source>
        <strain evidence="2">32A</strain>
    </source>
</reference>